<feature type="compositionally biased region" description="Basic residues" evidence="15">
    <location>
        <begin position="303"/>
        <end position="312"/>
    </location>
</feature>
<keyword evidence="9" id="KW-0229">DNA integration</keyword>
<dbReference type="SUPFAM" id="SSF53098">
    <property type="entry name" value="Ribonuclease H-like"/>
    <property type="match status" value="1"/>
</dbReference>
<evidence type="ECO:0000313" key="18">
    <source>
        <dbReference type="Proteomes" id="UP000629468"/>
    </source>
</evidence>
<feature type="compositionally biased region" description="Basic residues" evidence="15">
    <location>
        <begin position="730"/>
        <end position="744"/>
    </location>
</feature>
<evidence type="ECO:0000256" key="6">
    <source>
        <dbReference type="ARBA" id="ARBA00022801"/>
    </source>
</evidence>
<sequence length="1025" mass="110866">MISKELVTGLKLESNPPPDAIFASHSGYKYWITFIDDATRFRAVYLLKAKSEAFEAFKVYKSWAETQLRVKLRALQDDKGGEYMSKAFISFTELAGIERRHSTRNRPQQNGLAERANRTMGERITAMLLESRLPGSFWGECILSMVHVWNMLPTASLSGTTPFQAFYKRKPDVSHLRRTVISERADFDERYFPGTSKAQLEAVPSFACTPESLQIPVDTSSHSGLPPLQDEGGDNHFPPARPKTPTPSASVPPEEKPVLPLPPLPLIPPVIPPFIPPVTPPQIHAPLPVTPPTAGAPLEPPHVPRRTGRVRKPPGQWWKLKQPDLAGNDSDSDDKAALLADSEYCEIEFAGAVSGADPQSYRLAMKSPDSDCWTEACNTEIFNHSNTSSAIPRKAKQQSTLAPAPHPYRPPSQAPPPPANPTATRLTVSDIEVLLDPKYQGQIMLPTFGYDSQENRAIMDAVRKRGIAPAVAIANAEASALAKGKVKGPLGHPSEIGAALPAVKTPLGPPPPSRVPTPTPTPPIPSPPRAPSPSASVLSSKRPILPGSSSSGPSVAAVSVCGSNDSSMALDYEDATTPRPASPADEEHLDSKESKEVILNAISTALGFFQAFATPEWKTTILDVFPTLMDDNLNAVHKYFNRKVPEFCSLLPPAVVAPAAAVEAPAPHVIPQDALPLADSSKSKPLKKKPATPSPASGKAPTKPLPVPSSKRASAPKDAAPVSFRAPSAPRKRRQGKHTAHGASRHAIILTPPADSPVTAASFTPEVINNLNKLLKNDIKSDVILTHASVEGNSICIAASRVPSPAEISFVLKHVRRIFPSPNIPIAHSPITSTSYLKIVDTPHVPVSSKEWALKQHEAFTNTLNKSPVGASLAKLIKHKPRFMRASPHSDSCWAWVDIHDTVSGSNARLYISKFVSIGGMNCQIKGACPHSGSVHCARCQRWGHHSDQCCAKCARCPLCSGPHTEANHFKCVDAKCVDLRQCANCTAAKRPADKRSHSSTDAKVCPFWKNRFDRAWLKRQFPAR</sequence>
<reference evidence="17 18" key="1">
    <citation type="journal article" name="Sci. Rep.">
        <title>Telomere-to-telomere assembled and centromere annotated genomes of the two main subspecies of the button mushroom Agaricus bisporus reveal especially polymorphic chromosome ends.</title>
        <authorList>
            <person name="Sonnenberg A.S.M."/>
            <person name="Sedaghat-Telgerd N."/>
            <person name="Lavrijssen B."/>
            <person name="Ohm R.A."/>
            <person name="Hendrickx P.M."/>
            <person name="Scholtmeijer K."/>
            <person name="Baars J.J.P."/>
            <person name="van Peer A."/>
        </authorList>
    </citation>
    <scope>NUCLEOTIDE SEQUENCE [LARGE SCALE GENOMIC DNA]</scope>
    <source>
        <strain evidence="17 18">H119_p4</strain>
    </source>
</reference>
<protein>
    <recommendedName>
        <fullName evidence="16">Integrase catalytic domain-containing protein</fullName>
    </recommendedName>
</protein>
<dbReference type="GO" id="GO:0005634">
    <property type="term" value="C:nucleus"/>
    <property type="evidence" value="ECO:0007669"/>
    <property type="project" value="UniProtKB-ARBA"/>
</dbReference>
<feature type="region of interest" description="Disordered" evidence="15">
    <location>
        <begin position="388"/>
        <end position="423"/>
    </location>
</feature>
<evidence type="ECO:0000256" key="7">
    <source>
        <dbReference type="ARBA" id="ARBA00022842"/>
    </source>
</evidence>
<comment type="catalytic activity">
    <reaction evidence="14">
        <text>DNA(n) + a 2'-deoxyribonucleoside 5'-triphosphate = DNA(n+1) + diphosphate</text>
        <dbReference type="Rhea" id="RHEA:22508"/>
        <dbReference type="Rhea" id="RHEA-COMP:17339"/>
        <dbReference type="Rhea" id="RHEA-COMP:17340"/>
        <dbReference type="ChEBI" id="CHEBI:33019"/>
        <dbReference type="ChEBI" id="CHEBI:61560"/>
        <dbReference type="ChEBI" id="CHEBI:173112"/>
        <dbReference type="EC" id="2.7.7.7"/>
    </reaction>
</comment>
<dbReference type="Proteomes" id="UP000629468">
    <property type="component" value="Unassembled WGS sequence"/>
</dbReference>
<evidence type="ECO:0000256" key="10">
    <source>
        <dbReference type="ARBA" id="ARBA00022918"/>
    </source>
</evidence>
<keyword evidence="12" id="KW-0233">DNA recombination</keyword>
<keyword evidence="2" id="KW-0548">Nucleotidyltransferase</keyword>
<dbReference type="InterPro" id="IPR001584">
    <property type="entry name" value="Integrase_cat-core"/>
</dbReference>
<feature type="region of interest" description="Disordered" evidence="15">
    <location>
        <begin position="285"/>
        <end position="334"/>
    </location>
</feature>
<keyword evidence="11" id="KW-0239">DNA-directed DNA polymerase</keyword>
<evidence type="ECO:0000256" key="13">
    <source>
        <dbReference type="ARBA" id="ARBA00048173"/>
    </source>
</evidence>
<evidence type="ECO:0000256" key="2">
    <source>
        <dbReference type="ARBA" id="ARBA00022695"/>
    </source>
</evidence>
<accession>A0A8H7C371</accession>
<feature type="domain" description="Integrase catalytic" evidence="16">
    <location>
        <begin position="4"/>
        <end position="170"/>
    </location>
</feature>
<keyword evidence="1" id="KW-0815">Transposition</keyword>
<evidence type="ECO:0000256" key="15">
    <source>
        <dbReference type="SAM" id="MobiDB-lite"/>
    </source>
</evidence>
<dbReference type="GO" id="GO:0016787">
    <property type="term" value="F:hydrolase activity"/>
    <property type="evidence" value="ECO:0007669"/>
    <property type="project" value="UniProtKB-KW"/>
</dbReference>
<evidence type="ECO:0000259" key="16">
    <source>
        <dbReference type="PROSITE" id="PS50994"/>
    </source>
</evidence>
<feature type="compositionally biased region" description="Pro residues" evidence="15">
    <location>
        <begin position="404"/>
        <end position="420"/>
    </location>
</feature>
<proteinExistence type="predicted"/>
<feature type="region of interest" description="Disordered" evidence="15">
    <location>
        <begin position="569"/>
        <end position="591"/>
    </location>
</feature>
<dbReference type="PROSITE" id="PS50994">
    <property type="entry name" value="INTEGRASE"/>
    <property type="match status" value="1"/>
</dbReference>
<dbReference type="InterPro" id="IPR036397">
    <property type="entry name" value="RNaseH_sf"/>
</dbReference>
<name>A0A8H7C371_AGABI</name>
<evidence type="ECO:0000313" key="17">
    <source>
        <dbReference type="EMBL" id="KAF7761160.1"/>
    </source>
</evidence>
<comment type="catalytic activity">
    <reaction evidence="13">
        <text>DNA(n) + a 2'-deoxyribonucleoside 5'-triphosphate = DNA(n+1) + diphosphate</text>
        <dbReference type="Rhea" id="RHEA:22508"/>
        <dbReference type="Rhea" id="RHEA-COMP:17339"/>
        <dbReference type="Rhea" id="RHEA-COMP:17340"/>
        <dbReference type="ChEBI" id="CHEBI:33019"/>
        <dbReference type="ChEBI" id="CHEBI:61560"/>
        <dbReference type="ChEBI" id="CHEBI:173112"/>
        <dbReference type="EC" id="2.7.7.49"/>
    </reaction>
</comment>
<dbReference type="AlphaFoldDB" id="A0A8H7C371"/>
<keyword evidence="3" id="KW-0540">Nuclease</keyword>
<keyword evidence="6" id="KW-0378">Hydrolase</keyword>
<keyword evidence="4" id="KW-0479">Metal-binding</keyword>
<evidence type="ECO:0000256" key="12">
    <source>
        <dbReference type="ARBA" id="ARBA00023172"/>
    </source>
</evidence>
<evidence type="ECO:0000256" key="14">
    <source>
        <dbReference type="ARBA" id="ARBA00049244"/>
    </source>
</evidence>
<dbReference type="Gene3D" id="3.30.420.10">
    <property type="entry name" value="Ribonuclease H-like superfamily/Ribonuclease H"/>
    <property type="match status" value="1"/>
</dbReference>
<dbReference type="GO" id="GO:0003887">
    <property type="term" value="F:DNA-directed DNA polymerase activity"/>
    <property type="evidence" value="ECO:0007669"/>
    <property type="project" value="UniProtKB-KW"/>
</dbReference>
<feature type="compositionally biased region" description="Pro residues" evidence="15">
    <location>
        <begin position="507"/>
        <end position="531"/>
    </location>
</feature>
<dbReference type="GO" id="GO:0032196">
    <property type="term" value="P:transposition"/>
    <property type="evidence" value="ECO:0007669"/>
    <property type="project" value="UniProtKB-KW"/>
</dbReference>
<dbReference type="GO" id="GO:0046872">
    <property type="term" value="F:metal ion binding"/>
    <property type="evidence" value="ECO:0007669"/>
    <property type="project" value="UniProtKB-KW"/>
</dbReference>
<dbReference type="GO" id="GO:0003964">
    <property type="term" value="F:RNA-directed DNA polymerase activity"/>
    <property type="evidence" value="ECO:0007669"/>
    <property type="project" value="UniProtKB-KW"/>
</dbReference>
<dbReference type="InterPro" id="IPR039537">
    <property type="entry name" value="Retrotran_Ty1/copia-like"/>
</dbReference>
<feature type="region of interest" description="Disordered" evidence="15">
    <location>
        <begin position="215"/>
        <end position="257"/>
    </location>
</feature>
<feature type="region of interest" description="Disordered" evidence="15">
    <location>
        <begin position="485"/>
        <end position="557"/>
    </location>
</feature>
<feature type="region of interest" description="Disordered" evidence="15">
    <location>
        <begin position="676"/>
        <end position="744"/>
    </location>
</feature>
<keyword evidence="7" id="KW-0460">Magnesium</keyword>
<dbReference type="GO" id="GO:0003723">
    <property type="term" value="F:RNA binding"/>
    <property type="evidence" value="ECO:0007669"/>
    <property type="project" value="UniProtKB-KW"/>
</dbReference>
<dbReference type="PANTHER" id="PTHR42648">
    <property type="entry name" value="TRANSPOSASE, PUTATIVE-RELATED"/>
    <property type="match status" value="1"/>
</dbReference>
<gene>
    <name evidence="17" type="ORF">Agabi119p4_10569</name>
</gene>
<organism evidence="17 18">
    <name type="scientific">Agaricus bisporus var. burnettii</name>
    <dbReference type="NCBI Taxonomy" id="192524"/>
    <lineage>
        <taxon>Eukaryota</taxon>
        <taxon>Fungi</taxon>
        <taxon>Dikarya</taxon>
        <taxon>Basidiomycota</taxon>
        <taxon>Agaricomycotina</taxon>
        <taxon>Agaricomycetes</taxon>
        <taxon>Agaricomycetidae</taxon>
        <taxon>Agaricales</taxon>
        <taxon>Agaricineae</taxon>
        <taxon>Agaricaceae</taxon>
        <taxon>Agaricus</taxon>
    </lineage>
</organism>
<dbReference type="InterPro" id="IPR012337">
    <property type="entry name" value="RNaseH-like_sf"/>
</dbReference>
<evidence type="ECO:0000256" key="11">
    <source>
        <dbReference type="ARBA" id="ARBA00022932"/>
    </source>
</evidence>
<dbReference type="EMBL" id="JABXXO010000014">
    <property type="protein sequence ID" value="KAF7761160.1"/>
    <property type="molecule type" value="Genomic_DNA"/>
</dbReference>
<dbReference type="GO" id="GO:0006310">
    <property type="term" value="P:DNA recombination"/>
    <property type="evidence" value="ECO:0007669"/>
    <property type="project" value="UniProtKB-KW"/>
</dbReference>
<evidence type="ECO:0000256" key="3">
    <source>
        <dbReference type="ARBA" id="ARBA00022722"/>
    </source>
</evidence>
<keyword evidence="10" id="KW-0695">RNA-directed DNA polymerase</keyword>
<evidence type="ECO:0000256" key="4">
    <source>
        <dbReference type="ARBA" id="ARBA00022723"/>
    </source>
</evidence>
<keyword evidence="11" id="KW-0808">Transferase</keyword>
<keyword evidence="8" id="KW-0694">RNA-binding</keyword>
<evidence type="ECO:0000256" key="5">
    <source>
        <dbReference type="ARBA" id="ARBA00022759"/>
    </source>
</evidence>
<comment type="caution">
    <text evidence="17">The sequence shown here is derived from an EMBL/GenBank/DDBJ whole genome shotgun (WGS) entry which is preliminary data.</text>
</comment>
<evidence type="ECO:0000256" key="8">
    <source>
        <dbReference type="ARBA" id="ARBA00022884"/>
    </source>
</evidence>
<evidence type="ECO:0000256" key="9">
    <source>
        <dbReference type="ARBA" id="ARBA00022908"/>
    </source>
</evidence>
<dbReference type="PANTHER" id="PTHR42648:SF11">
    <property type="entry name" value="TRANSPOSON TY4-P GAG-POL POLYPROTEIN"/>
    <property type="match status" value="1"/>
</dbReference>
<dbReference type="GO" id="GO:0015074">
    <property type="term" value="P:DNA integration"/>
    <property type="evidence" value="ECO:0007669"/>
    <property type="project" value="UniProtKB-KW"/>
</dbReference>
<keyword evidence="5" id="KW-0255">Endonuclease</keyword>
<feature type="compositionally biased region" description="Low complexity" evidence="15">
    <location>
        <begin position="532"/>
        <end position="557"/>
    </location>
</feature>
<evidence type="ECO:0000256" key="1">
    <source>
        <dbReference type="ARBA" id="ARBA00022578"/>
    </source>
</evidence>
<dbReference type="GO" id="GO:0004519">
    <property type="term" value="F:endonuclease activity"/>
    <property type="evidence" value="ECO:0007669"/>
    <property type="project" value="UniProtKB-KW"/>
</dbReference>